<organism evidence="2 3">
    <name type="scientific">Peredibacter starrii</name>
    <dbReference type="NCBI Taxonomy" id="28202"/>
    <lineage>
        <taxon>Bacteria</taxon>
        <taxon>Pseudomonadati</taxon>
        <taxon>Bdellovibrionota</taxon>
        <taxon>Bacteriovoracia</taxon>
        <taxon>Bacteriovoracales</taxon>
        <taxon>Bacteriovoracaceae</taxon>
        <taxon>Peredibacter</taxon>
    </lineage>
</organism>
<proteinExistence type="predicted"/>
<dbReference type="SUPFAM" id="SSF53474">
    <property type="entry name" value="alpha/beta-Hydrolases"/>
    <property type="match status" value="1"/>
</dbReference>
<dbReference type="Pfam" id="PF03283">
    <property type="entry name" value="PAE"/>
    <property type="match status" value="1"/>
</dbReference>
<evidence type="ECO:0000256" key="1">
    <source>
        <dbReference type="SAM" id="SignalP"/>
    </source>
</evidence>
<name>A0AAX4HSI3_9BACT</name>
<dbReference type="InterPro" id="IPR004963">
    <property type="entry name" value="PAE/NOTUM"/>
</dbReference>
<gene>
    <name evidence="2" type="ORF">SOO65_05230</name>
</gene>
<accession>A0AAX4HSI3</accession>
<dbReference type="GO" id="GO:0016787">
    <property type="term" value="F:hydrolase activity"/>
    <property type="evidence" value="ECO:0007669"/>
    <property type="project" value="UniProtKB-KW"/>
</dbReference>
<reference evidence="2 3" key="1">
    <citation type="submission" date="2023-11" db="EMBL/GenBank/DDBJ databases">
        <title>Peredibacter starrii A3.12.</title>
        <authorList>
            <person name="Mitchell R.J."/>
        </authorList>
    </citation>
    <scope>NUCLEOTIDE SEQUENCE [LARGE SCALE GENOMIC DNA]</scope>
    <source>
        <strain evidence="2 3">A3.12</strain>
    </source>
</reference>
<evidence type="ECO:0000313" key="2">
    <source>
        <dbReference type="EMBL" id="WPU66143.1"/>
    </source>
</evidence>
<feature type="chain" id="PRO_5043444339" evidence="1">
    <location>
        <begin position="18"/>
        <end position="329"/>
    </location>
</feature>
<keyword evidence="2" id="KW-0378">Hydrolase</keyword>
<sequence length="329" mass="36922">MKQLLLSLLFITTNVFASPWETVTIPNAKCGDGVPFKVFVRKGKRAKLAIELMGGGACWSLATCWGPKFHTWIHPIPELPAYSYLTTEDSPLRDHTFLYFPYCNGDVYAGNHTANYFPGELKGTHHHGKRNLIKALDYLKANRIIDFPQVKDLVAFGSSAGAIGSLLHADTYLKYMRPEKKLLIADSPGLHYGPNFWKKFTPELMRDFGETFAKVGIHIDLSSGLVAPQLKNYCNTRSDWKMGFIQTTRDVIMSAMFGDISQEEHKKVVLGREGIRNTLRNTKNCSTHISEGIGHMLLIIPDVAANSIDIESGESAKDYVDRLINEQQR</sequence>
<dbReference type="AlphaFoldDB" id="A0AAX4HSI3"/>
<keyword evidence="1" id="KW-0732">Signal</keyword>
<evidence type="ECO:0000313" key="3">
    <source>
        <dbReference type="Proteomes" id="UP001324634"/>
    </source>
</evidence>
<dbReference type="InterPro" id="IPR029058">
    <property type="entry name" value="AB_hydrolase_fold"/>
</dbReference>
<dbReference type="EMBL" id="CP139487">
    <property type="protein sequence ID" value="WPU66143.1"/>
    <property type="molecule type" value="Genomic_DNA"/>
</dbReference>
<feature type="signal peptide" evidence="1">
    <location>
        <begin position="1"/>
        <end position="17"/>
    </location>
</feature>
<protein>
    <submittedName>
        <fullName evidence="2">Pectin acetylesterase-family hydrolase</fullName>
    </submittedName>
</protein>
<dbReference type="RefSeq" id="WP_321398031.1">
    <property type="nucleotide sequence ID" value="NZ_CP139487.1"/>
</dbReference>
<dbReference type="Proteomes" id="UP001324634">
    <property type="component" value="Chromosome"/>
</dbReference>
<keyword evidence="3" id="KW-1185">Reference proteome</keyword>
<dbReference type="KEGG" id="psti:SOO65_05230"/>